<dbReference type="EMBL" id="ACEA01000021">
    <property type="protein sequence ID" value="EEG24014.1"/>
    <property type="molecule type" value="Genomic_DNA"/>
</dbReference>
<evidence type="ECO:0000259" key="1">
    <source>
        <dbReference type="Pfam" id="PF08410"/>
    </source>
</evidence>
<organism evidence="2 3">
    <name type="scientific">Eikenella corrodens ATCC 23834</name>
    <dbReference type="NCBI Taxonomy" id="546274"/>
    <lineage>
        <taxon>Bacteria</taxon>
        <taxon>Pseudomonadati</taxon>
        <taxon>Pseudomonadota</taxon>
        <taxon>Betaproteobacteria</taxon>
        <taxon>Neisseriales</taxon>
        <taxon>Neisseriaceae</taxon>
        <taxon>Eikenella</taxon>
    </lineage>
</organism>
<proteinExistence type="predicted"/>
<dbReference type="Proteomes" id="UP000005837">
    <property type="component" value="Unassembled WGS sequence"/>
</dbReference>
<gene>
    <name evidence="2" type="ORF">EIKCOROL_01299</name>
</gene>
<dbReference type="Pfam" id="PF08410">
    <property type="entry name" value="DUF1737"/>
    <property type="match status" value="1"/>
</dbReference>
<comment type="caution">
    <text evidence="2">The sequence shown here is derived from an EMBL/GenBank/DDBJ whole genome shotgun (WGS) entry which is preliminary data.</text>
</comment>
<evidence type="ECO:0000313" key="3">
    <source>
        <dbReference type="Proteomes" id="UP000005837"/>
    </source>
</evidence>
<protein>
    <recommendedName>
        <fullName evidence="1">DUF1737 domain-containing protein</fullName>
    </recommendedName>
</protein>
<reference evidence="2 3" key="1">
    <citation type="submission" date="2009-01" db="EMBL/GenBank/DDBJ databases">
        <authorList>
            <person name="Fulton L."/>
            <person name="Clifton S."/>
            <person name="Chinwalla A.T."/>
            <person name="Mitreva M."/>
            <person name="Sodergren E."/>
            <person name="Weinstock G."/>
            <person name="Clifton S."/>
            <person name="Dooling D.J."/>
            <person name="Fulton B."/>
            <person name="Minx P."/>
            <person name="Pepin K.H."/>
            <person name="Johnson M."/>
            <person name="Bhonagiri V."/>
            <person name="Nash W.E."/>
            <person name="Mardis E.R."/>
            <person name="Wilson R.K."/>
        </authorList>
    </citation>
    <scope>NUCLEOTIDE SEQUENCE [LARGE SCALE GENOMIC DNA]</scope>
    <source>
        <strain evidence="2 3">ATCC 23834</strain>
    </source>
</reference>
<name>C0DVB0_EIKCO</name>
<evidence type="ECO:0000313" key="2">
    <source>
        <dbReference type="EMBL" id="EEG24014.1"/>
    </source>
</evidence>
<feature type="domain" description="DUF1737" evidence="1">
    <location>
        <begin position="12"/>
        <end position="62"/>
    </location>
</feature>
<dbReference type="HOGENOM" id="CLU_186571_1_0_4"/>
<sequence length="75" mass="8649">MLHGRYQRREIMKVYRLLTGTDDSVFCRRVTEALQQGWELHGSPTMAHTDNGVRVGQAIVKEVAQYDPNKPLSEY</sequence>
<dbReference type="AlphaFoldDB" id="C0DVB0"/>
<accession>C0DVB0</accession>
<dbReference type="InterPro" id="IPR013619">
    <property type="entry name" value="DUF1737"/>
</dbReference>
<dbReference type="eggNOG" id="COG5515">
    <property type="taxonomic scope" value="Bacteria"/>
</dbReference>